<dbReference type="SUPFAM" id="SSF49503">
    <property type="entry name" value="Cupredoxins"/>
    <property type="match status" value="1"/>
</dbReference>
<evidence type="ECO:0000313" key="3">
    <source>
        <dbReference type="EMBL" id="OZT74750.1"/>
    </source>
</evidence>
<proteinExistence type="predicted"/>
<dbReference type="Gene3D" id="2.60.40.420">
    <property type="entry name" value="Cupredoxins - blue copper proteins"/>
    <property type="match status" value="1"/>
</dbReference>
<feature type="transmembrane region" description="Helical" evidence="1">
    <location>
        <begin position="12"/>
        <end position="32"/>
    </location>
</feature>
<dbReference type="EMBL" id="NPEY01000004">
    <property type="protein sequence ID" value="OZT74750.1"/>
    <property type="molecule type" value="Genomic_DNA"/>
</dbReference>
<dbReference type="STRING" id="1072583.KUC_3075"/>
<reference evidence="2 4" key="1">
    <citation type="submission" date="2011-10" db="EMBL/GenBank/DDBJ databases">
        <authorList>
            <person name="Quillaguamn J."/>
            <person name="Guzmn D."/>
            <person name="Balderrama-Subieta A."/>
            <person name="Cardona-Ortuo C."/>
            <person name="Guevara-Martnez M."/>
            <person name="Callisaya-Quispe N."/>
        </authorList>
    </citation>
    <scope>NUCLEOTIDE SEQUENCE [LARGE SCALE GENOMIC DNA]</scope>
    <source>
        <strain evidence="2 4">LC1</strain>
    </source>
</reference>
<evidence type="ECO:0000313" key="5">
    <source>
        <dbReference type="Proteomes" id="UP000216538"/>
    </source>
</evidence>
<sequence length="229" mass="25221">MPEPTLQQRPFIGFISAYAATLFVLTIITLLGSTANAAQITISSADGQPLEDAVVEVYYDSAAGNLPQEENIYQRDAAFHPKVLTVPTDSYVAFPNQDTTRHHVYSFSPAKTFDLNLYLQETPPPVKFDQPGIVVLGCNIHDHMQAFIVVSDAPFAASTGAEGMLNLPTLPPGQHRVRVWHPLLDDSQQVWWEGMITDTDQLDVNLELNALPPPAPTLSPLQQRFKDAT</sequence>
<dbReference type="InterPro" id="IPR008972">
    <property type="entry name" value="Cupredoxin"/>
</dbReference>
<evidence type="ECO:0000313" key="4">
    <source>
        <dbReference type="Proteomes" id="UP000005756"/>
    </source>
</evidence>
<dbReference type="AlphaFoldDB" id="A0A265DZR2"/>
<keyword evidence="1" id="KW-1133">Transmembrane helix</keyword>
<name>A0A265DZR2_9GAMM</name>
<organism evidence="2 4">
    <name type="scientific">Vreelandella boliviensis LC1</name>
    <dbReference type="NCBI Taxonomy" id="1072583"/>
    <lineage>
        <taxon>Bacteria</taxon>
        <taxon>Pseudomonadati</taxon>
        <taxon>Pseudomonadota</taxon>
        <taxon>Gammaproteobacteria</taxon>
        <taxon>Oceanospirillales</taxon>
        <taxon>Halomonadaceae</taxon>
        <taxon>Vreelandella</taxon>
    </lineage>
</organism>
<keyword evidence="5" id="KW-1185">Reference proteome</keyword>
<protein>
    <submittedName>
        <fullName evidence="3">Cupredoxin</fullName>
    </submittedName>
</protein>
<evidence type="ECO:0000313" key="2">
    <source>
        <dbReference type="EMBL" id="EHJ91525.1"/>
    </source>
</evidence>
<keyword evidence="1" id="KW-0472">Membrane</keyword>
<dbReference type="OrthoDB" id="9772097at2"/>
<gene>
    <name evidence="3" type="ORF">CE457_06295</name>
    <name evidence="2" type="ORF">KUC_3075</name>
</gene>
<dbReference type="EMBL" id="JH393259">
    <property type="protein sequence ID" value="EHJ91525.1"/>
    <property type="molecule type" value="Genomic_DNA"/>
</dbReference>
<accession>A0A265DZR2</accession>
<dbReference type="Proteomes" id="UP000005756">
    <property type="component" value="Unassembled WGS sequence"/>
</dbReference>
<dbReference type="RefSeq" id="WP_007114014.1">
    <property type="nucleotide sequence ID" value="NZ_JH393259.1"/>
</dbReference>
<dbReference type="Proteomes" id="UP000216538">
    <property type="component" value="Unassembled WGS sequence"/>
</dbReference>
<keyword evidence="1" id="KW-0812">Transmembrane</keyword>
<evidence type="ECO:0000256" key="1">
    <source>
        <dbReference type="SAM" id="Phobius"/>
    </source>
</evidence>
<reference evidence="3 5" key="2">
    <citation type="submission" date="2017-07" db="EMBL/GenBank/DDBJ databases">
        <title>Shotgun whole genome sequences of three halophilic bacterial isolates.</title>
        <authorList>
            <person name="Pozzo T."/>
            <person name="Higdon S.M."/>
            <person name="Quillaguaman J."/>
        </authorList>
    </citation>
    <scope>NUCLEOTIDE SEQUENCE [LARGE SCALE GENOMIC DNA]</scope>
    <source>
        <strain evidence="3 5">LC1</strain>
    </source>
</reference>